<dbReference type="EMBL" id="EQ973826">
    <property type="protein sequence ID" value="EEF44099.1"/>
    <property type="molecule type" value="Genomic_DNA"/>
</dbReference>
<reference evidence="3" key="1">
    <citation type="journal article" date="2010" name="Nat. Biotechnol.">
        <title>Draft genome sequence of the oilseed species Ricinus communis.</title>
        <authorList>
            <person name="Chan A.P."/>
            <person name="Crabtree J."/>
            <person name="Zhao Q."/>
            <person name="Lorenzi H."/>
            <person name="Orvis J."/>
            <person name="Puiu D."/>
            <person name="Melake-Berhan A."/>
            <person name="Jones K.M."/>
            <person name="Redman J."/>
            <person name="Chen G."/>
            <person name="Cahoon E.B."/>
            <person name="Gedil M."/>
            <person name="Stanke M."/>
            <person name="Haas B.J."/>
            <person name="Wortman J.R."/>
            <person name="Fraser-Liggett C.M."/>
            <person name="Ravel J."/>
            <person name="Rabinowicz P.D."/>
        </authorList>
    </citation>
    <scope>NUCLEOTIDE SEQUENCE [LARGE SCALE GENOMIC DNA]</scope>
    <source>
        <strain evidence="3">cv. Hale</strain>
    </source>
</reference>
<evidence type="ECO:0000256" key="1">
    <source>
        <dbReference type="SAM" id="MobiDB-lite"/>
    </source>
</evidence>
<feature type="region of interest" description="Disordered" evidence="1">
    <location>
        <begin position="32"/>
        <end position="53"/>
    </location>
</feature>
<evidence type="ECO:0000313" key="2">
    <source>
        <dbReference type="EMBL" id="EEF44099.1"/>
    </source>
</evidence>
<keyword evidence="3" id="KW-1185">Reference proteome</keyword>
<accession>B9RX70</accession>
<protein>
    <submittedName>
        <fullName evidence="2">Uncharacterized protein</fullName>
    </submittedName>
</protein>
<feature type="compositionally biased region" description="Polar residues" evidence="1">
    <location>
        <begin position="42"/>
        <end position="53"/>
    </location>
</feature>
<dbReference type="Proteomes" id="UP000008311">
    <property type="component" value="Unassembled WGS sequence"/>
</dbReference>
<sequence>MEHPELLVAQGVQSRTSDPYLQNTFLAAMSAAGKEKKKNKKQPTSSNTEANSSKLWPDLPKKLIYLIERQPSLYQAIFSRGVTKSWKIKPNKCNSNSTLPWLQLAIDDHEIANNYNKQPHTFNITFKRDCIWYWYRDSRPPEKLHVLGCSHGVIVSKQVPNYFNPAPNYVLRDATDEGGWYLPLWDIKHPVIYTSSSSKPSYQNKCVVIVLTGITSPAFAFYRMWGETREWMKKDSAIVDPHCSDPNDRSNLLRFTNGIWFKEKLFALSLQGTLAVIEEDIDSDVRITALSKKRAVPSVSSMHFRECLIESEGKAPFLMVGAIPQSGLKKHYWNN</sequence>
<dbReference type="eggNOG" id="ENOG502RQG7">
    <property type="taxonomic scope" value="Eukaryota"/>
</dbReference>
<evidence type="ECO:0000313" key="3">
    <source>
        <dbReference type="Proteomes" id="UP000008311"/>
    </source>
</evidence>
<organism evidence="2 3">
    <name type="scientific">Ricinus communis</name>
    <name type="common">Castor bean</name>
    <dbReference type="NCBI Taxonomy" id="3988"/>
    <lineage>
        <taxon>Eukaryota</taxon>
        <taxon>Viridiplantae</taxon>
        <taxon>Streptophyta</taxon>
        <taxon>Embryophyta</taxon>
        <taxon>Tracheophyta</taxon>
        <taxon>Spermatophyta</taxon>
        <taxon>Magnoliopsida</taxon>
        <taxon>eudicotyledons</taxon>
        <taxon>Gunneridae</taxon>
        <taxon>Pentapetalae</taxon>
        <taxon>rosids</taxon>
        <taxon>fabids</taxon>
        <taxon>Malpighiales</taxon>
        <taxon>Euphorbiaceae</taxon>
        <taxon>Acalyphoideae</taxon>
        <taxon>Acalypheae</taxon>
        <taxon>Ricinus</taxon>
    </lineage>
</organism>
<gene>
    <name evidence="2" type="ORF">RCOM_0818510</name>
</gene>
<dbReference type="STRING" id="3988.B9RX70"/>
<proteinExistence type="predicted"/>
<dbReference type="AlphaFoldDB" id="B9RX70"/>
<name>B9RX70_RICCO</name>
<dbReference type="InParanoid" id="B9RX70"/>